<feature type="domain" description="Thiopeptide-type bacteriocin biosynthesis" evidence="1">
    <location>
        <begin position="15"/>
        <end position="279"/>
    </location>
</feature>
<organism evidence="2 3">
    <name type="scientific">Flavobacterium salmonis</name>
    <dbReference type="NCBI Taxonomy" id="2654844"/>
    <lineage>
        <taxon>Bacteria</taxon>
        <taxon>Pseudomonadati</taxon>
        <taxon>Bacteroidota</taxon>
        <taxon>Flavobacteriia</taxon>
        <taxon>Flavobacteriales</taxon>
        <taxon>Flavobacteriaceae</taxon>
        <taxon>Flavobacterium</taxon>
    </lineage>
</organism>
<protein>
    <recommendedName>
        <fullName evidence="1">Thiopeptide-type bacteriocin biosynthesis domain-containing protein</fullName>
    </recommendedName>
</protein>
<evidence type="ECO:0000313" key="2">
    <source>
        <dbReference type="EMBL" id="CAD0006787.1"/>
    </source>
</evidence>
<reference evidence="2 3" key="1">
    <citation type="submission" date="2020-06" db="EMBL/GenBank/DDBJ databases">
        <authorList>
            <person name="Criscuolo A."/>
        </authorList>
    </citation>
    <scope>NUCLEOTIDE SEQUENCE [LARGE SCALE GENOMIC DNA]</scope>
    <source>
        <strain evidence="3">CIP 111411</strain>
    </source>
</reference>
<accession>A0A6V6Z4R3</accession>
<keyword evidence="3" id="KW-1185">Reference proteome</keyword>
<dbReference type="AlphaFoldDB" id="A0A6V6Z4R3"/>
<dbReference type="Proteomes" id="UP000530060">
    <property type="component" value="Unassembled WGS sequence"/>
</dbReference>
<evidence type="ECO:0000259" key="1">
    <source>
        <dbReference type="Pfam" id="PF14028"/>
    </source>
</evidence>
<proteinExistence type="predicted"/>
<dbReference type="RefSeq" id="WP_078228102.1">
    <property type="nucleotide sequence ID" value="NZ_CAIJDP010000079.1"/>
</dbReference>
<dbReference type="InterPro" id="IPR023809">
    <property type="entry name" value="Thiopep_bacteriocin_synth_dom"/>
</dbReference>
<name>A0A6V6Z4R3_9FLAO</name>
<gene>
    <name evidence="2" type="ORF">FLAT13_03496</name>
</gene>
<sequence>MDGNSKRDFILGDEWFYFKIYTGVKTADSLLVDYFVPMINIWKENNYINKWFFIRYYDPEFHLRIRVYLTDQKNILPIIQDLSSLSKTLMEQNLIWKLQTDTYSRELERYGTDYIEDIENIFYHDSEMIVKILDYTENTKVKNVQWLAGLYSLDSLLNVFKIPIERKKYLMEKFVSAFRKEMNYDTNLKRQLSLKYRKNKNEINSFLSKKTDHNELISFVTMRDQKIEQSIAKIIKEGSNIENIDELIFSISHMSFNRLYRTKGRENEFVSYHLLLYYYESKIAQMKYKEVVMEL</sequence>
<dbReference type="EMBL" id="CAIJDP010000079">
    <property type="protein sequence ID" value="CAD0006787.1"/>
    <property type="molecule type" value="Genomic_DNA"/>
</dbReference>
<dbReference type="NCBIfam" id="TIGR03891">
    <property type="entry name" value="thiopep_ocin"/>
    <property type="match status" value="1"/>
</dbReference>
<evidence type="ECO:0000313" key="3">
    <source>
        <dbReference type="Proteomes" id="UP000530060"/>
    </source>
</evidence>
<dbReference type="Pfam" id="PF14028">
    <property type="entry name" value="Lant_dehydr_C"/>
    <property type="match status" value="1"/>
</dbReference>
<comment type="caution">
    <text evidence="2">The sequence shown here is derived from an EMBL/GenBank/DDBJ whole genome shotgun (WGS) entry which is preliminary data.</text>
</comment>